<proteinExistence type="predicted"/>
<dbReference type="Proteomes" id="UP001207626">
    <property type="component" value="Unassembled WGS sequence"/>
</dbReference>
<evidence type="ECO:0000313" key="2">
    <source>
        <dbReference type="Proteomes" id="UP001207626"/>
    </source>
</evidence>
<accession>A0ABT4DPQ6</accession>
<dbReference type="InterPro" id="IPR009776">
    <property type="entry name" value="Spore_0_M"/>
</dbReference>
<dbReference type="EMBL" id="JAMDLW010000007">
    <property type="protein sequence ID" value="MCY9519342.1"/>
    <property type="molecule type" value="Genomic_DNA"/>
</dbReference>
<reference evidence="1 2" key="1">
    <citation type="submission" date="2022-05" db="EMBL/GenBank/DDBJ databases">
        <title>Genome Sequencing of Bee-Associated Microbes.</title>
        <authorList>
            <person name="Dunlap C."/>
        </authorList>
    </citation>
    <scope>NUCLEOTIDE SEQUENCE [LARGE SCALE GENOMIC DNA]</scope>
    <source>
        <strain evidence="1 2">NRRL NRS-1438</strain>
    </source>
</reference>
<dbReference type="PANTHER" id="PTHR40053">
    <property type="entry name" value="SPORULATION-CONTROL PROTEIN SPO0M"/>
    <property type="match status" value="1"/>
</dbReference>
<protein>
    <submittedName>
        <fullName evidence="1">Sporulation protein</fullName>
    </submittedName>
</protein>
<keyword evidence="2" id="KW-1185">Reference proteome</keyword>
<dbReference type="Pfam" id="PF07070">
    <property type="entry name" value="Spo0M"/>
    <property type="match status" value="1"/>
</dbReference>
<dbReference type="RefSeq" id="WP_087431781.1">
    <property type="nucleotide sequence ID" value="NZ_JAMDLV010000034.1"/>
</dbReference>
<comment type="caution">
    <text evidence="1">The sequence shown here is derived from an EMBL/GenBank/DDBJ whole genome shotgun (WGS) entry which is preliminary data.</text>
</comment>
<name>A0ABT4DPQ6_9BACL</name>
<evidence type="ECO:0000313" key="1">
    <source>
        <dbReference type="EMBL" id="MCY9519342.1"/>
    </source>
</evidence>
<dbReference type="PANTHER" id="PTHR40053:SF1">
    <property type="entry name" value="SPORULATION-CONTROL PROTEIN SPO0M"/>
    <property type="match status" value="1"/>
</dbReference>
<gene>
    <name evidence="1" type="ORF">M5X09_06540</name>
</gene>
<organism evidence="1 2">
    <name type="scientific">Paenibacillus apiarius</name>
    <dbReference type="NCBI Taxonomy" id="46240"/>
    <lineage>
        <taxon>Bacteria</taxon>
        <taxon>Bacillati</taxon>
        <taxon>Bacillota</taxon>
        <taxon>Bacilli</taxon>
        <taxon>Bacillales</taxon>
        <taxon>Paenibacillaceae</taxon>
        <taxon>Paenibacillus</taxon>
    </lineage>
</organism>
<sequence>MSMFNRFLTSIGIGAAKIDTMLERGRYAPGEEVRGVVKIRGGQSAQQVEGIRLLLMTQYAREADRVRQHIHCELQRYGISEAFTIDANETRDVPFSIRLPPQTPLSIDNTTVWLKTELDITSALDPTDNDRIELIPSVEQSIVIDGVNRLGFRLRKAECEYAPRLGGKYPFVQEFEFVPTGYFRGDLDELELVFLGTEQYLGLLIQIDRSARSAGGWLNEAAATDECFTTFRLTNTEWRMLGAEGFAGELAERIRQMI</sequence>